<organism evidence="1 2">
    <name type="scientific">Streptantibioticus ferralitis</name>
    <dbReference type="NCBI Taxonomy" id="236510"/>
    <lineage>
        <taxon>Bacteria</taxon>
        <taxon>Bacillati</taxon>
        <taxon>Actinomycetota</taxon>
        <taxon>Actinomycetes</taxon>
        <taxon>Kitasatosporales</taxon>
        <taxon>Streptomycetaceae</taxon>
        <taxon>Streptantibioticus</taxon>
    </lineage>
</organism>
<evidence type="ECO:0000313" key="2">
    <source>
        <dbReference type="Proteomes" id="UP001220022"/>
    </source>
</evidence>
<dbReference type="EMBL" id="JARHTQ010000056">
    <property type="protein sequence ID" value="MDF2261395.1"/>
    <property type="molecule type" value="Genomic_DNA"/>
</dbReference>
<accession>A0ABT5ZC27</accession>
<sequence length="374" mass="40464">MTPPSDTLRNSLAAVRRRLDTYLARRDPAALLDPRSEKEVETLLSLLGSETDRQMLKAAVTACAWLLWYQYQAAPAESARRYLSSALVLLRRLAVADPAALPDELGPFAVWIFGGPHGWAYLGLRAFRGEIQGLPPSLAVDLVHCALRGIPADDPDHSRILAELATAYRTNYVGSGDIQPLNEAIALATTGLDRISPTSPDRPSLLSDLSLCLVMRSRRLGGDEDAAEAVRLGELAAPTISPGDSDRGRVLSNSARACAHLYGRTERPDLIGRAVVLGLDAVAATAVTDPYLAGRQLSLGIHAWALYQAQREEEPDGGGRTAAHIAVDALRQALDLTAPEEEVHRSARELLPSVLHLRYEDWGDLDDLAASLRL</sequence>
<name>A0ABT5ZC27_9ACTN</name>
<dbReference type="RefSeq" id="WP_275822956.1">
    <property type="nucleotide sequence ID" value="NZ_BAAANM010000047.1"/>
</dbReference>
<proteinExistence type="predicted"/>
<reference evidence="1 2" key="1">
    <citation type="submission" date="2023-03" db="EMBL/GenBank/DDBJ databases">
        <title>Draft genome sequence of type strain Streptomyces ferralitis JCM 14344.</title>
        <authorList>
            <person name="Klaysubun C."/>
            <person name="Duangmal K."/>
        </authorList>
    </citation>
    <scope>NUCLEOTIDE SEQUENCE [LARGE SCALE GENOMIC DNA]</scope>
    <source>
        <strain evidence="1 2">JCM 14344</strain>
    </source>
</reference>
<protein>
    <submittedName>
        <fullName evidence="1">Uncharacterized protein</fullName>
    </submittedName>
</protein>
<comment type="caution">
    <text evidence="1">The sequence shown here is derived from an EMBL/GenBank/DDBJ whole genome shotgun (WGS) entry which is preliminary data.</text>
</comment>
<gene>
    <name evidence="1" type="ORF">P2L57_38455</name>
</gene>
<dbReference type="Proteomes" id="UP001220022">
    <property type="component" value="Unassembled WGS sequence"/>
</dbReference>
<evidence type="ECO:0000313" key="1">
    <source>
        <dbReference type="EMBL" id="MDF2261395.1"/>
    </source>
</evidence>
<keyword evidence="2" id="KW-1185">Reference proteome</keyword>